<dbReference type="Proteomes" id="UP001465976">
    <property type="component" value="Unassembled WGS sequence"/>
</dbReference>
<reference evidence="2 3" key="1">
    <citation type="submission" date="2024-02" db="EMBL/GenBank/DDBJ databases">
        <title>A draft genome for the cacao thread blight pathogen Marasmius crinis-equi.</title>
        <authorList>
            <person name="Cohen S.P."/>
            <person name="Baruah I.K."/>
            <person name="Amoako-Attah I."/>
            <person name="Bukari Y."/>
            <person name="Meinhardt L.W."/>
            <person name="Bailey B.A."/>
        </authorList>
    </citation>
    <scope>NUCLEOTIDE SEQUENCE [LARGE SCALE GENOMIC DNA]</scope>
    <source>
        <strain evidence="2 3">GH-76</strain>
    </source>
</reference>
<dbReference type="Gene3D" id="1.20.1280.50">
    <property type="match status" value="1"/>
</dbReference>
<keyword evidence="3" id="KW-1185">Reference proteome</keyword>
<dbReference type="SUPFAM" id="SSF52047">
    <property type="entry name" value="RNI-like"/>
    <property type="match status" value="1"/>
</dbReference>
<protein>
    <recommendedName>
        <fullName evidence="1">F-box domain-containing protein</fullName>
    </recommendedName>
</protein>
<dbReference type="InterPro" id="IPR036047">
    <property type="entry name" value="F-box-like_dom_sf"/>
</dbReference>
<evidence type="ECO:0000313" key="3">
    <source>
        <dbReference type="Proteomes" id="UP001465976"/>
    </source>
</evidence>
<dbReference type="EMBL" id="JBAHYK010001200">
    <property type="protein sequence ID" value="KAL0569062.1"/>
    <property type="molecule type" value="Genomic_DNA"/>
</dbReference>
<proteinExistence type="predicted"/>
<dbReference type="Gene3D" id="3.80.10.10">
    <property type="entry name" value="Ribonuclease Inhibitor"/>
    <property type="match status" value="1"/>
</dbReference>
<evidence type="ECO:0000259" key="1">
    <source>
        <dbReference type="PROSITE" id="PS50181"/>
    </source>
</evidence>
<dbReference type="InterPro" id="IPR032675">
    <property type="entry name" value="LRR_dom_sf"/>
</dbReference>
<accession>A0ABR3F1I7</accession>
<comment type="caution">
    <text evidence="2">The sequence shown here is derived from an EMBL/GenBank/DDBJ whole genome shotgun (WGS) entry which is preliminary data.</text>
</comment>
<name>A0ABR3F1I7_9AGAR</name>
<organism evidence="2 3">
    <name type="scientific">Marasmius crinis-equi</name>
    <dbReference type="NCBI Taxonomy" id="585013"/>
    <lineage>
        <taxon>Eukaryota</taxon>
        <taxon>Fungi</taxon>
        <taxon>Dikarya</taxon>
        <taxon>Basidiomycota</taxon>
        <taxon>Agaricomycotina</taxon>
        <taxon>Agaricomycetes</taxon>
        <taxon>Agaricomycetidae</taxon>
        <taxon>Agaricales</taxon>
        <taxon>Marasmiineae</taxon>
        <taxon>Marasmiaceae</taxon>
        <taxon>Marasmius</taxon>
    </lineage>
</organism>
<sequence length="395" mass="43761">MPPPVNPSVNISMNPTVPNEILSAIFDLLPPATLTDIACVSQRFNTVAERSLYASISIRDILSESSPHPWRTRQCCESILRRPALIEGVRKLHIRWQKDPRSPPSHFHFAPTSQRLAEALASITFLESLELWLGPSNSETYPGALHVVERVVRGCHFPHLQQCSLGAESFKGSPTYSGILDRFLSSLNSLRHLRLLDHHSALTLPPDALPQLSSFRGSPDTAAFLLPGRPVEYLSLVGQDSDVNRDNLPRYTHTSMPLRALDLSAMAVRPILLRNVATYLPTVEILRVNLALRHTLHYAMSGIVSATYCAVSIMNNPHPQRILTGLASVLSAFPNLSQLDLSPTSVAGTQQSNHEQEIGLCREWGRACPSLRKVIFPSHTEWHQGPEGFWSPSTP</sequence>
<gene>
    <name evidence="2" type="ORF">V5O48_012906</name>
</gene>
<evidence type="ECO:0000313" key="2">
    <source>
        <dbReference type="EMBL" id="KAL0569062.1"/>
    </source>
</evidence>
<dbReference type="Pfam" id="PF12937">
    <property type="entry name" value="F-box-like"/>
    <property type="match status" value="1"/>
</dbReference>
<feature type="domain" description="F-box" evidence="1">
    <location>
        <begin position="11"/>
        <end position="56"/>
    </location>
</feature>
<dbReference type="SUPFAM" id="SSF81383">
    <property type="entry name" value="F-box domain"/>
    <property type="match status" value="1"/>
</dbReference>
<dbReference type="InterPro" id="IPR001810">
    <property type="entry name" value="F-box_dom"/>
</dbReference>
<dbReference type="PROSITE" id="PS50181">
    <property type="entry name" value="FBOX"/>
    <property type="match status" value="1"/>
</dbReference>